<dbReference type="RefSeq" id="XP_027619610.1">
    <property type="nucleotide sequence ID" value="XM_027763809.1"/>
</dbReference>
<dbReference type="Proteomes" id="UP000287166">
    <property type="component" value="Unassembled WGS sequence"/>
</dbReference>
<comment type="caution">
    <text evidence="2">The sequence shown here is derived from an EMBL/GenBank/DDBJ whole genome shotgun (WGS) entry which is preliminary data.</text>
</comment>
<evidence type="ECO:0000313" key="2">
    <source>
        <dbReference type="EMBL" id="GBE88697.1"/>
    </source>
</evidence>
<name>A0A401H2N8_9APHY</name>
<evidence type="ECO:0000313" key="3">
    <source>
        <dbReference type="Proteomes" id="UP000287166"/>
    </source>
</evidence>
<dbReference type="AlphaFoldDB" id="A0A401H2N8"/>
<dbReference type="GeneID" id="38785614"/>
<protein>
    <submittedName>
        <fullName evidence="2">Uncharacterized protein</fullName>
    </submittedName>
</protein>
<dbReference type="InParanoid" id="A0A401H2N8"/>
<proteinExistence type="predicted"/>
<feature type="region of interest" description="Disordered" evidence="1">
    <location>
        <begin position="85"/>
        <end position="109"/>
    </location>
</feature>
<keyword evidence="3" id="KW-1185">Reference proteome</keyword>
<evidence type="ECO:0000256" key="1">
    <source>
        <dbReference type="SAM" id="MobiDB-lite"/>
    </source>
</evidence>
<reference evidence="2 3" key="1">
    <citation type="journal article" date="2018" name="Sci. Rep.">
        <title>Genome sequence of the cauliflower mushroom Sparassis crispa (Hanabiratake) and its association with beneficial usage.</title>
        <authorList>
            <person name="Kiyama R."/>
            <person name="Furutani Y."/>
            <person name="Kawaguchi K."/>
            <person name="Nakanishi T."/>
        </authorList>
    </citation>
    <scope>NUCLEOTIDE SEQUENCE [LARGE SCALE GENOMIC DNA]</scope>
</reference>
<organism evidence="2 3">
    <name type="scientific">Sparassis crispa</name>
    <dbReference type="NCBI Taxonomy" id="139825"/>
    <lineage>
        <taxon>Eukaryota</taxon>
        <taxon>Fungi</taxon>
        <taxon>Dikarya</taxon>
        <taxon>Basidiomycota</taxon>
        <taxon>Agaricomycotina</taxon>
        <taxon>Agaricomycetes</taxon>
        <taxon>Polyporales</taxon>
        <taxon>Sparassidaceae</taxon>
        <taxon>Sparassis</taxon>
    </lineage>
</organism>
<sequence length="109" mass="11831">MHPLSRRRLVYSLGPLFSTLSRLSLRISRPLAFSCHSNTGATRSPSLSSHLRITRPTRNEMEGDLAAITLDGMTIAHHLSPALRVQTTSGPPSPVLSCQRDLWSNGAAA</sequence>
<dbReference type="EMBL" id="BFAD01000014">
    <property type="protein sequence ID" value="GBE88697.1"/>
    <property type="molecule type" value="Genomic_DNA"/>
</dbReference>
<accession>A0A401H2N8</accession>
<gene>
    <name evidence="2" type="ORF">SCP_1401020</name>
</gene>